<keyword evidence="12" id="KW-1185">Reference proteome</keyword>
<dbReference type="Pfam" id="PF01457">
    <property type="entry name" value="Peptidase_M8"/>
    <property type="match status" value="1"/>
</dbReference>
<evidence type="ECO:0000313" key="12">
    <source>
        <dbReference type="Proteomes" id="UP001162131"/>
    </source>
</evidence>
<evidence type="ECO:0000256" key="3">
    <source>
        <dbReference type="ARBA" id="ARBA00022723"/>
    </source>
</evidence>
<evidence type="ECO:0000256" key="2">
    <source>
        <dbReference type="ARBA" id="ARBA00022670"/>
    </source>
</evidence>
<keyword evidence="3 8" id="KW-0479">Metal-binding</keyword>
<evidence type="ECO:0000256" key="6">
    <source>
        <dbReference type="ARBA" id="ARBA00023049"/>
    </source>
</evidence>
<dbReference type="EMBL" id="CAJZBQ010000054">
    <property type="protein sequence ID" value="CAG9332394.1"/>
    <property type="molecule type" value="Genomic_DNA"/>
</dbReference>
<feature type="chain" id="PRO_5043336514" description="Leishmanolysin-like peptidase" evidence="10">
    <location>
        <begin position="19"/>
        <end position="546"/>
    </location>
</feature>
<dbReference type="AlphaFoldDB" id="A0AAU9K5U9"/>
<dbReference type="Gene3D" id="3.90.132.10">
    <property type="entry name" value="Leishmanolysin , domain 2"/>
    <property type="match status" value="1"/>
</dbReference>
<dbReference type="GO" id="GO:0005737">
    <property type="term" value="C:cytoplasm"/>
    <property type="evidence" value="ECO:0007669"/>
    <property type="project" value="TreeGrafter"/>
</dbReference>
<dbReference type="GO" id="GO:0006508">
    <property type="term" value="P:proteolysis"/>
    <property type="evidence" value="ECO:0007669"/>
    <property type="project" value="UniProtKB-KW"/>
</dbReference>
<accession>A0AAU9K5U9</accession>
<comment type="similarity">
    <text evidence="1">Belongs to the peptidase M8 family.</text>
</comment>
<dbReference type="SUPFAM" id="SSF55486">
    <property type="entry name" value="Metalloproteases ('zincins'), catalytic domain"/>
    <property type="match status" value="1"/>
</dbReference>
<evidence type="ECO:0000256" key="1">
    <source>
        <dbReference type="ARBA" id="ARBA00005860"/>
    </source>
</evidence>
<evidence type="ECO:0008006" key="13">
    <source>
        <dbReference type="Google" id="ProtNLM"/>
    </source>
</evidence>
<gene>
    <name evidence="11" type="ORF">BSTOLATCC_MIC55840</name>
</gene>
<reference evidence="11" key="1">
    <citation type="submission" date="2021-09" db="EMBL/GenBank/DDBJ databases">
        <authorList>
            <consortium name="AG Swart"/>
            <person name="Singh M."/>
            <person name="Singh A."/>
            <person name="Seah K."/>
            <person name="Emmerich C."/>
        </authorList>
    </citation>
    <scope>NUCLEOTIDE SEQUENCE</scope>
    <source>
        <strain evidence="11">ATCC30299</strain>
    </source>
</reference>
<dbReference type="PANTHER" id="PTHR10942">
    <property type="entry name" value="LEISHMANOLYSIN-LIKE PEPTIDASE"/>
    <property type="match status" value="1"/>
</dbReference>
<feature type="active site" evidence="7">
    <location>
        <position position="186"/>
    </location>
</feature>
<keyword evidence="6 8" id="KW-0482">Metalloprotease</keyword>
<proteinExistence type="inferred from homology"/>
<dbReference type="Gene3D" id="3.10.170.20">
    <property type="match status" value="1"/>
</dbReference>
<keyword evidence="9" id="KW-0472">Membrane</keyword>
<feature type="binding site" evidence="8">
    <location>
        <position position="263"/>
    </location>
    <ligand>
        <name>Zn(2+)</name>
        <dbReference type="ChEBI" id="CHEBI:29105"/>
        <note>catalytic</note>
    </ligand>
</feature>
<evidence type="ECO:0000256" key="4">
    <source>
        <dbReference type="ARBA" id="ARBA00022801"/>
    </source>
</evidence>
<feature type="signal peptide" evidence="10">
    <location>
        <begin position="1"/>
        <end position="18"/>
    </location>
</feature>
<dbReference type="FunFam" id="3.90.132.10:FF:000001">
    <property type="entry name" value="leishmanolysin-like peptidase isoform X2"/>
    <property type="match status" value="1"/>
</dbReference>
<organism evidence="11 12">
    <name type="scientific">Blepharisma stoltei</name>
    <dbReference type="NCBI Taxonomy" id="1481888"/>
    <lineage>
        <taxon>Eukaryota</taxon>
        <taxon>Sar</taxon>
        <taxon>Alveolata</taxon>
        <taxon>Ciliophora</taxon>
        <taxon>Postciliodesmatophora</taxon>
        <taxon>Heterotrichea</taxon>
        <taxon>Heterotrichida</taxon>
        <taxon>Blepharismidae</taxon>
        <taxon>Blepharisma</taxon>
    </lineage>
</organism>
<evidence type="ECO:0000256" key="8">
    <source>
        <dbReference type="PIRSR" id="PIRSR601577-2"/>
    </source>
</evidence>
<dbReference type="GO" id="GO:0016020">
    <property type="term" value="C:membrane"/>
    <property type="evidence" value="ECO:0007669"/>
    <property type="project" value="InterPro"/>
</dbReference>
<evidence type="ECO:0000256" key="5">
    <source>
        <dbReference type="ARBA" id="ARBA00022833"/>
    </source>
</evidence>
<keyword evidence="10" id="KW-0732">Signal</keyword>
<dbReference type="GO" id="GO:0004222">
    <property type="term" value="F:metalloendopeptidase activity"/>
    <property type="evidence" value="ECO:0007669"/>
    <property type="project" value="InterPro"/>
</dbReference>
<feature type="binding site" evidence="8">
    <location>
        <position position="185"/>
    </location>
    <ligand>
        <name>Zn(2+)</name>
        <dbReference type="ChEBI" id="CHEBI:29105"/>
        <note>catalytic</note>
    </ligand>
</feature>
<evidence type="ECO:0000256" key="9">
    <source>
        <dbReference type="SAM" id="Phobius"/>
    </source>
</evidence>
<dbReference type="InterPro" id="IPR001577">
    <property type="entry name" value="Peptidase_M8"/>
</dbReference>
<evidence type="ECO:0000313" key="11">
    <source>
        <dbReference type="EMBL" id="CAG9332394.1"/>
    </source>
</evidence>
<dbReference type="GO" id="GO:0007155">
    <property type="term" value="P:cell adhesion"/>
    <property type="evidence" value="ECO:0007669"/>
    <property type="project" value="InterPro"/>
</dbReference>
<dbReference type="PANTHER" id="PTHR10942:SF0">
    <property type="entry name" value="LEISHMANOLYSIN-LIKE PEPTIDASE"/>
    <property type="match status" value="1"/>
</dbReference>
<feature type="binding site" evidence="8">
    <location>
        <position position="189"/>
    </location>
    <ligand>
        <name>Zn(2+)</name>
        <dbReference type="ChEBI" id="CHEBI:29105"/>
        <note>catalytic</note>
    </ligand>
</feature>
<protein>
    <recommendedName>
        <fullName evidence="13">Leishmanolysin-like peptidase</fullName>
    </recommendedName>
</protein>
<dbReference type="Gene3D" id="2.10.55.10">
    <property type="entry name" value="Leishmanolysin domain 3"/>
    <property type="match status" value="1"/>
</dbReference>
<dbReference type="GO" id="GO:0046872">
    <property type="term" value="F:metal ion binding"/>
    <property type="evidence" value="ECO:0007669"/>
    <property type="project" value="UniProtKB-KW"/>
</dbReference>
<keyword evidence="9" id="KW-1133">Transmembrane helix</keyword>
<evidence type="ECO:0000256" key="10">
    <source>
        <dbReference type="SAM" id="SignalP"/>
    </source>
</evidence>
<keyword evidence="9" id="KW-0812">Transmembrane</keyword>
<comment type="cofactor">
    <cofactor evidence="8">
        <name>Zn(2+)</name>
        <dbReference type="ChEBI" id="CHEBI:29105"/>
    </cofactor>
    <text evidence="8">Binds 1 zinc ion per subunit.</text>
</comment>
<evidence type="ECO:0000256" key="7">
    <source>
        <dbReference type="PIRSR" id="PIRSR601577-1"/>
    </source>
</evidence>
<dbReference type="PRINTS" id="PR00782">
    <property type="entry name" value="LSHMANOLYSIN"/>
</dbReference>
<sequence length="546" mass="61955">MPSDFFILLLIYIPVAFCGQCYADEYRAKPSKVLPAFSRKFDDNSRRLLDREVDFEPIRIYVYYGELNTTLEVQNFIKNYVVDGAIKWFRKVLLINPIIGRLSFPGFLGKDCEGFKIPREHTTFGVNADVIIYFTAGNSNRELAGWAITCLAEKGTGYPLAGRLHLETGGLQNETFEDALSTVIHEMSHILAFSTNLMDLWVKPDGSKYQNDEILLWGTERNTTVAKLKSPNVLARGKRYYNCSELDGIELEVSPTNGTLGSHWEKRTLNDDYMVSDFDIHDITYSDISLAVFEDSGWYKVNYSILNKPHWGAGKGCRFLKEKCIINEQPNFNEFCQNTTYTQCDYRHLRKGTCNLKQFSKVIPQAFQYFSDPYLGGGDQYIDYCPVIKPDKKGNCREIDPYIKYQNETYGETMCENCRCLEGNYTALNKTMIWHAMCHNVTCTQNAAIIHIKNSSVTCNFTGGQVKVPGFQGFLQCPSSNILCRDMPCPDNCSGRGKCIHGVCMCDNGDRGGSCPGTRKSNTFYFNTTSSSIIPILNFLLFVFIL</sequence>
<keyword evidence="5 8" id="KW-0862">Zinc</keyword>
<dbReference type="Proteomes" id="UP001162131">
    <property type="component" value="Unassembled WGS sequence"/>
</dbReference>
<feature type="transmembrane region" description="Helical" evidence="9">
    <location>
        <begin position="524"/>
        <end position="545"/>
    </location>
</feature>
<comment type="caution">
    <text evidence="11">The sequence shown here is derived from an EMBL/GenBank/DDBJ whole genome shotgun (WGS) entry which is preliminary data.</text>
</comment>
<keyword evidence="4" id="KW-0378">Hydrolase</keyword>
<name>A0AAU9K5U9_9CILI</name>
<keyword evidence="2" id="KW-0645">Protease</keyword>